<protein>
    <submittedName>
        <fullName evidence="2">Uncharacterized protein</fullName>
    </submittedName>
</protein>
<dbReference type="Proteomes" id="UP000266152">
    <property type="component" value="Unassembled WGS sequence"/>
</dbReference>
<dbReference type="STRING" id="5514.A0A395SK80"/>
<feature type="region of interest" description="Disordered" evidence="1">
    <location>
        <begin position="23"/>
        <end position="136"/>
    </location>
</feature>
<feature type="compositionally biased region" description="Basic and acidic residues" evidence="1">
    <location>
        <begin position="100"/>
        <end position="109"/>
    </location>
</feature>
<name>A0A395SK80_FUSSP</name>
<feature type="compositionally biased region" description="Basic residues" evidence="1">
    <location>
        <begin position="115"/>
        <end position="128"/>
    </location>
</feature>
<dbReference type="EMBL" id="PXOF01000032">
    <property type="protein sequence ID" value="RGP72786.1"/>
    <property type="molecule type" value="Genomic_DNA"/>
</dbReference>
<comment type="caution">
    <text evidence="2">The sequence shown here is derived from an EMBL/GenBank/DDBJ whole genome shotgun (WGS) entry which is preliminary data.</text>
</comment>
<reference evidence="2 3" key="1">
    <citation type="journal article" date="2018" name="PLoS Pathog.">
        <title>Evolution of structural diversity of trichothecenes, a family of toxins produced by plant pathogenic and entomopathogenic fungi.</title>
        <authorList>
            <person name="Proctor R.H."/>
            <person name="McCormick S.P."/>
            <person name="Kim H.S."/>
            <person name="Cardoza R.E."/>
            <person name="Stanley A.M."/>
            <person name="Lindo L."/>
            <person name="Kelly A."/>
            <person name="Brown D.W."/>
            <person name="Lee T."/>
            <person name="Vaughan M.M."/>
            <person name="Alexander N.J."/>
            <person name="Busman M."/>
            <person name="Gutierrez S."/>
        </authorList>
    </citation>
    <scope>NUCLEOTIDE SEQUENCE [LARGE SCALE GENOMIC DNA]</scope>
    <source>
        <strain evidence="2 3">NRRL 3299</strain>
    </source>
</reference>
<gene>
    <name evidence="2" type="ORF">FSPOR_2533</name>
</gene>
<feature type="compositionally biased region" description="Basic and acidic residues" evidence="1">
    <location>
        <begin position="82"/>
        <end position="92"/>
    </location>
</feature>
<accession>A0A395SK80</accession>
<evidence type="ECO:0000313" key="3">
    <source>
        <dbReference type="Proteomes" id="UP000266152"/>
    </source>
</evidence>
<evidence type="ECO:0000313" key="2">
    <source>
        <dbReference type="EMBL" id="RGP72786.1"/>
    </source>
</evidence>
<proteinExistence type="predicted"/>
<evidence type="ECO:0000256" key="1">
    <source>
        <dbReference type="SAM" id="MobiDB-lite"/>
    </source>
</evidence>
<feature type="region of interest" description="Disordered" evidence="1">
    <location>
        <begin position="301"/>
        <end position="320"/>
    </location>
</feature>
<keyword evidence="3" id="KW-1185">Reference proteome</keyword>
<sequence>MVSRTSTIDHLSLDEYTDIVSVTTQRPKAADRRNSAKSQQEDEDPTYDLMALPQPAHIPANPQPSCKPPYDLSPNTLAGNQDRVERRGRPHLDSNQTKISKHDKPKDLGVAKNARVSKKSTNRRKRAEKRVCSGTNNPFVANGNPVSNGLFDLDVAGQMIPHCSPDLITTCPKPLTPAEVCDSKTYLSYQIDMARHLAYNGVSGPYRVGEFLCDLYLADAKFVKIASLNVGPHGYSFWRHVLTSERIHSHDGSKVTGKPVAMADGTLVWMEDEKGNIIPPEWSFNEPHDLPFEPQVVEFPSTAPQQRHPGLRSGNDPTLL</sequence>
<organism evidence="2 3">
    <name type="scientific">Fusarium sporotrichioides</name>
    <dbReference type="NCBI Taxonomy" id="5514"/>
    <lineage>
        <taxon>Eukaryota</taxon>
        <taxon>Fungi</taxon>
        <taxon>Dikarya</taxon>
        <taxon>Ascomycota</taxon>
        <taxon>Pezizomycotina</taxon>
        <taxon>Sordariomycetes</taxon>
        <taxon>Hypocreomycetidae</taxon>
        <taxon>Hypocreales</taxon>
        <taxon>Nectriaceae</taxon>
        <taxon>Fusarium</taxon>
    </lineage>
</organism>
<dbReference type="AlphaFoldDB" id="A0A395SK80"/>